<feature type="region of interest" description="Disordered" evidence="1">
    <location>
        <begin position="23"/>
        <end position="50"/>
    </location>
</feature>
<proteinExistence type="predicted"/>
<organism evidence="2">
    <name type="scientific">Solanum chacoense</name>
    <name type="common">Chaco potato</name>
    <dbReference type="NCBI Taxonomy" id="4108"/>
    <lineage>
        <taxon>Eukaryota</taxon>
        <taxon>Viridiplantae</taxon>
        <taxon>Streptophyta</taxon>
        <taxon>Embryophyta</taxon>
        <taxon>Tracheophyta</taxon>
        <taxon>Spermatophyta</taxon>
        <taxon>Magnoliopsida</taxon>
        <taxon>eudicotyledons</taxon>
        <taxon>Gunneridae</taxon>
        <taxon>Pentapetalae</taxon>
        <taxon>asterids</taxon>
        <taxon>lamiids</taxon>
        <taxon>Solanales</taxon>
        <taxon>Solanaceae</taxon>
        <taxon>Solanoideae</taxon>
        <taxon>Solaneae</taxon>
        <taxon>Solanum</taxon>
    </lineage>
</organism>
<name>A0A0V0GKF7_SOLCH</name>
<feature type="non-terminal residue" evidence="2">
    <location>
        <position position="102"/>
    </location>
</feature>
<dbReference type="EMBL" id="GEDG01036963">
    <property type="protein sequence ID" value="JAP08403.1"/>
    <property type="molecule type" value="Transcribed_RNA"/>
</dbReference>
<protein>
    <submittedName>
        <fullName evidence="2">Putative ovule protein</fullName>
    </submittedName>
</protein>
<feature type="compositionally biased region" description="Polar residues" evidence="1">
    <location>
        <begin position="34"/>
        <end position="44"/>
    </location>
</feature>
<evidence type="ECO:0000256" key="1">
    <source>
        <dbReference type="SAM" id="MobiDB-lite"/>
    </source>
</evidence>
<sequence length="102" mass="12504">MGKFIFLPTKNYTFFSMQEKKEQEVNGKKKRQRQNTVSRSSTNKELNKKKGRKFKCHYSSHWFLYHFTLKETNIFALELWRRHRSFMNIVNTWFILSNSCSR</sequence>
<accession>A0A0V0GKF7</accession>
<dbReference type="AlphaFoldDB" id="A0A0V0GKF7"/>
<evidence type="ECO:0000313" key="2">
    <source>
        <dbReference type="EMBL" id="JAP08403.1"/>
    </source>
</evidence>
<reference evidence="2" key="1">
    <citation type="submission" date="2015-12" db="EMBL/GenBank/DDBJ databases">
        <title>Gene expression during late stages of embryo sac development: a critical building block for successful pollen-pistil interactions.</title>
        <authorList>
            <person name="Liu Y."/>
            <person name="Joly V."/>
            <person name="Sabar M."/>
            <person name="Matton D.P."/>
        </authorList>
    </citation>
    <scope>NUCLEOTIDE SEQUENCE</scope>
</reference>